<dbReference type="Proteomes" id="UP000308768">
    <property type="component" value="Unassembled WGS sequence"/>
</dbReference>
<dbReference type="AlphaFoldDB" id="A0A4U0W7D5"/>
<reference evidence="1 2" key="1">
    <citation type="submission" date="2017-03" db="EMBL/GenBank/DDBJ databases">
        <title>Genomes of endolithic fungi from Antarctica.</title>
        <authorList>
            <person name="Coleine C."/>
            <person name="Masonjones S."/>
            <person name="Stajich J.E."/>
        </authorList>
    </citation>
    <scope>NUCLEOTIDE SEQUENCE [LARGE SCALE GENOMIC DNA]</scope>
    <source>
        <strain evidence="1 2">CCFEE 5187</strain>
    </source>
</reference>
<organism evidence="1 2">
    <name type="scientific">Cryomyces minteri</name>
    <dbReference type="NCBI Taxonomy" id="331657"/>
    <lineage>
        <taxon>Eukaryota</taxon>
        <taxon>Fungi</taxon>
        <taxon>Dikarya</taxon>
        <taxon>Ascomycota</taxon>
        <taxon>Pezizomycotina</taxon>
        <taxon>Dothideomycetes</taxon>
        <taxon>Dothideomycetes incertae sedis</taxon>
        <taxon>Cryomyces</taxon>
    </lineage>
</organism>
<comment type="caution">
    <text evidence="1">The sequence shown here is derived from an EMBL/GenBank/DDBJ whole genome shotgun (WGS) entry which is preliminary data.</text>
</comment>
<name>A0A4U0W7D5_9PEZI</name>
<gene>
    <name evidence="1" type="ORF">B0A49_11939</name>
</gene>
<accession>A0A4U0W7D5</accession>
<keyword evidence="2" id="KW-1185">Reference proteome</keyword>
<sequence>MKRIVKLRTYKPLMVVKAKQAKSAIEKRPKYGAWLEDSEGEDAAAGDKTAKTDVTKLIVILDRECGDRENKKLALTNATLECLAFCKKKHTFNSVRNPL</sequence>
<protein>
    <submittedName>
        <fullName evidence="1">Uncharacterized protein</fullName>
    </submittedName>
</protein>
<proteinExistence type="predicted"/>
<evidence type="ECO:0000313" key="1">
    <source>
        <dbReference type="EMBL" id="TKA58217.1"/>
    </source>
</evidence>
<evidence type="ECO:0000313" key="2">
    <source>
        <dbReference type="Proteomes" id="UP000308768"/>
    </source>
</evidence>
<dbReference type="EMBL" id="NAJN01002069">
    <property type="protein sequence ID" value="TKA58217.1"/>
    <property type="molecule type" value="Genomic_DNA"/>
</dbReference>